<feature type="compositionally biased region" description="Pro residues" evidence="1">
    <location>
        <begin position="144"/>
        <end position="155"/>
    </location>
</feature>
<feature type="region of interest" description="Disordered" evidence="1">
    <location>
        <begin position="685"/>
        <end position="738"/>
    </location>
</feature>
<protein>
    <submittedName>
        <fullName evidence="2">Uncharacterized protein</fullName>
    </submittedName>
</protein>
<feature type="compositionally biased region" description="Polar residues" evidence="1">
    <location>
        <begin position="433"/>
        <end position="446"/>
    </location>
</feature>
<feature type="compositionally biased region" description="Polar residues" evidence="1">
    <location>
        <begin position="68"/>
        <end position="79"/>
    </location>
</feature>
<feature type="compositionally biased region" description="Acidic residues" evidence="1">
    <location>
        <begin position="752"/>
        <end position="761"/>
    </location>
</feature>
<feature type="compositionally biased region" description="Basic and acidic residues" evidence="1">
    <location>
        <begin position="411"/>
        <end position="431"/>
    </location>
</feature>
<feature type="region of interest" description="Disordered" evidence="1">
    <location>
        <begin position="321"/>
        <end position="362"/>
    </location>
</feature>
<keyword evidence="3" id="KW-1185">Reference proteome</keyword>
<feature type="region of interest" description="Disordered" evidence="1">
    <location>
        <begin position="1"/>
        <end position="85"/>
    </location>
</feature>
<evidence type="ECO:0000313" key="2">
    <source>
        <dbReference type="EMBL" id="TGO25329.1"/>
    </source>
</evidence>
<feature type="compositionally biased region" description="Polar residues" evidence="1">
    <location>
        <begin position="346"/>
        <end position="362"/>
    </location>
</feature>
<feature type="region of interest" description="Disordered" evidence="1">
    <location>
        <begin position="91"/>
        <end position="110"/>
    </location>
</feature>
<feature type="compositionally biased region" description="Basic and acidic residues" evidence="1">
    <location>
        <begin position="321"/>
        <end position="330"/>
    </location>
</feature>
<feature type="compositionally biased region" description="Acidic residues" evidence="1">
    <location>
        <begin position="848"/>
        <end position="863"/>
    </location>
</feature>
<feature type="compositionally biased region" description="Low complexity" evidence="1">
    <location>
        <begin position="398"/>
        <end position="410"/>
    </location>
</feature>
<feature type="region of interest" description="Disordered" evidence="1">
    <location>
        <begin position="386"/>
        <end position="564"/>
    </location>
</feature>
<feature type="region of interest" description="Disordered" evidence="1">
    <location>
        <begin position="118"/>
        <end position="158"/>
    </location>
</feature>
<feature type="compositionally biased region" description="Polar residues" evidence="1">
    <location>
        <begin position="17"/>
        <end position="32"/>
    </location>
</feature>
<feature type="compositionally biased region" description="Polar residues" evidence="1">
    <location>
        <begin position="488"/>
        <end position="504"/>
    </location>
</feature>
<feature type="compositionally biased region" description="Polar residues" evidence="1">
    <location>
        <begin position="809"/>
        <end position="820"/>
    </location>
</feature>
<reference evidence="2 3" key="1">
    <citation type="submission" date="2017-12" db="EMBL/GenBank/DDBJ databases">
        <title>Comparative genomics of Botrytis spp.</title>
        <authorList>
            <person name="Valero-Jimenez C.A."/>
            <person name="Tapia P."/>
            <person name="Veloso J."/>
            <person name="Silva-Moreno E."/>
            <person name="Staats M."/>
            <person name="Valdes J.H."/>
            <person name="Van Kan J.A.L."/>
        </authorList>
    </citation>
    <scope>NUCLEOTIDE SEQUENCE [LARGE SCALE GENOMIC DNA]</scope>
    <source>
        <strain evidence="2 3">Bp0003</strain>
    </source>
</reference>
<feature type="region of interest" description="Disordered" evidence="1">
    <location>
        <begin position="804"/>
        <end position="834"/>
    </location>
</feature>
<feature type="region of interest" description="Disordered" evidence="1">
    <location>
        <begin position="848"/>
        <end position="870"/>
    </location>
</feature>
<proteinExistence type="predicted"/>
<feature type="region of interest" description="Disordered" evidence="1">
    <location>
        <begin position="188"/>
        <end position="207"/>
    </location>
</feature>
<feature type="compositionally biased region" description="Low complexity" evidence="1">
    <location>
        <begin position="471"/>
        <end position="484"/>
    </location>
</feature>
<feature type="compositionally biased region" description="Polar residues" evidence="1">
    <location>
        <begin position="685"/>
        <end position="703"/>
    </location>
</feature>
<feature type="compositionally biased region" description="Polar residues" evidence="1">
    <location>
        <begin position="541"/>
        <end position="562"/>
    </location>
</feature>
<evidence type="ECO:0000256" key="1">
    <source>
        <dbReference type="SAM" id="MobiDB-lite"/>
    </source>
</evidence>
<dbReference type="Proteomes" id="UP000297910">
    <property type="component" value="Unassembled WGS sequence"/>
</dbReference>
<feature type="region of interest" description="Disordered" evidence="1">
    <location>
        <begin position="749"/>
        <end position="768"/>
    </location>
</feature>
<dbReference type="EMBL" id="PQXI01000082">
    <property type="protein sequence ID" value="TGO25329.1"/>
    <property type="molecule type" value="Genomic_DNA"/>
</dbReference>
<comment type="caution">
    <text evidence="2">The sequence shown here is derived from an EMBL/GenBank/DDBJ whole genome shotgun (WGS) entry which is preliminary data.</text>
</comment>
<feature type="compositionally biased region" description="Polar residues" evidence="1">
    <location>
        <begin position="517"/>
        <end position="531"/>
    </location>
</feature>
<sequence length="1022" mass="113444">MLITQTTNWLRMPSRELGSSSEAPNSAQSVGTTLLKRHKILPHPREVRPSDLSSQSQTFKSRDRSAEAESTPSQNSENPNPRMLKHTSKRIGAPLLPPTPPAHSRQSSGTSSILVIPVPNSEVQSVKDSSVESKPTTPTIQKSPPTPDVTPPRAMPPLAFRPALANSRYPSSRTDSFRTAREILYSSDEDETSTVRPRIPSANPSEAEVLQIPRKEIGLGLGLESDNEGSATPKAKGISSLQEEFGGFDGEWATSQGEISEVEREWDDNLMRNVVVRKRKDRNTSFDEGANGKVGEDNLISLTEATKTVRRLPLQEDFESHRLEKDKVEPTSKGGTWPRVRKDTTESPALSDTRRFSTMSGHSTTSTVVEAFVVDVPPSRMRTLRHTKKQIGLRDFSSTESTISSTTPSEKSSEQHHRLLHKAERIPERHNGSLASNTTPSIASSQKSRRKIIREGGVPVVVIPDRMSSAKSSKPPSLRSTSSRQTKRSNSLQSAPLSQSSRTNEPGYFDIMRPTNKRTMSESAGSSNSVHTIDYPPSIPTRRSSLSAPTSRNTSRAGSLTAKSLKAHNMLQEKHSLKIDLVEASKPIVSEKEIEPQHARSSIDHNRLSIDHPDERQFHARRSTQATPFSQASYETAGTAATTAEISQAMAVSMVPHQNKSWTMIHRESEPSPPTLRRLITQPTFEVNGEANNGPTTPPQNLHTMDGVVSPLRNPRAPPEPPAIKFIPPTPSDMSPGAAEERQLGFDFDTRMDEDDDDDDDRPSSSDKLKRNFSLRRAFTNRRYSDVVIPETGLLKRTFSLSGRRKDISTQTSKPEANPSTPYPSVLDQPADDSKLHPFWRPANFWDDLEDNENDSGDEEDYFPEYHSPGNRRVIPKRGLSGRLKRTFAILPLSYGNEDYNQAPLDRKTMRRSPSGNALRVVKQRSNNTLRREADQRVLREAKPGEFGHGFKEGNGGRIHTIPGLGLRIEYVGLKGLGKKLSERRREQRNAKLRATISGPRGLRNGVDEVLESRSAESRNVI</sequence>
<dbReference type="AlphaFoldDB" id="A0A4Z1FQR5"/>
<name>A0A4Z1FQR5_9HELO</name>
<gene>
    <name evidence="2" type="ORF">BPAE_0082g00120</name>
</gene>
<evidence type="ECO:0000313" key="3">
    <source>
        <dbReference type="Proteomes" id="UP000297910"/>
    </source>
</evidence>
<organism evidence="2 3">
    <name type="scientific">Botrytis paeoniae</name>
    <dbReference type="NCBI Taxonomy" id="278948"/>
    <lineage>
        <taxon>Eukaryota</taxon>
        <taxon>Fungi</taxon>
        <taxon>Dikarya</taxon>
        <taxon>Ascomycota</taxon>
        <taxon>Pezizomycotina</taxon>
        <taxon>Leotiomycetes</taxon>
        <taxon>Helotiales</taxon>
        <taxon>Sclerotiniaceae</taxon>
        <taxon>Botrytis</taxon>
    </lineage>
</organism>
<feature type="compositionally biased region" description="Polar residues" evidence="1">
    <location>
        <begin position="121"/>
        <end position="143"/>
    </location>
</feature>
<feature type="region of interest" description="Disordered" evidence="1">
    <location>
        <begin position="590"/>
        <end position="610"/>
    </location>
</feature>
<accession>A0A4Z1FQR5</accession>